<dbReference type="VEuPathDB" id="FungiDB:H257_10569"/>
<dbReference type="Gene3D" id="3.80.10.10">
    <property type="entry name" value="Ribonuclease Inhibitor"/>
    <property type="match status" value="1"/>
</dbReference>
<dbReference type="Gene3D" id="1.10.510.10">
    <property type="entry name" value="Transferase(Phosphotransferase) domain 1"/>
    <property type="match status" value="2"/>
</dbReference>
<dbReference type="PROSITE" id="PS00108">
    <property type="entry name" value="PROTEIN_KINASE_ST"/>
    <property type="match status" value="1"/>
</dbReference>
<dbReference type="STRING" id="112090.W4G5K0"/>
<dbReference type="InterPro" id="IPR011009">
    <property type="entry name" value="Kinase-like_dom_sf"/>
</dbReference>
<evidence type="ECO:0000259" key="1">
    <source>
        <dbReference type="PROSITE" id="PS50011"/>
    </source>
</evidence>
<dbReference type="OrthoDB" id="62837at2759"/>
<dbReference type="InterPro" id="IPR051681">
    <property type="entry name" value="Ser/Thr_Kinases-Pseudokinases"/>
</dbReference>
<evidence type="ECO:0000313" key="2">
    <source>
        <dbReference type="EMBL" id="ETV74960.1"/>
    </source>
</evidence>
<protein>
    <submittedName>
        <fullName evidence="2">TKL protein kinase</fullName>
    </submittedName>
</protein>
<dbReference type="InterPro" id="IPR032675">
    <property type="entry name" value="LRR_dom_sf"/>
</dbReference>
<name>W4G5K0_APHAT</name>
<dbReference type="PANTHER" id="PTHR44329">
    <property type="entry name" value="SERINE/THREONINE-PROTEIN KINASE TNNI3K-RELATED"/>
    <property type="match status" value="1"/>
</dbReference>
<dbReference type="Pfam" id="PF07714">
    <property type="entry name" value="PK_Tyr_Ser-Thr"/>
    <property type="match status" value="1"/>
</dbReference>
<dbReference type="GO" id="GO:0005524">
    <property type="term" value="F:ATP binding"/>
    <property type="evidence" value="ECO:0007669"/>
    <property type="project" value="InterPro"/>
</dbReference>
<dbReference type="PROSITE" id="PS50011">
    <property type="entry name" value="PROTEIN_KINASE_DOM"/>
    <property type="match status" value="1"/>
</dbReference>
<keyword evidence="2" id="KW-0808">Transferase</keyword>
<dbReference type="InterPro" id="IPR008271">
    <property type="entry name" value="Ser/Thr_kinase_AS"/>
</dbReference>
<gene>
    <name evidence="2" type="ORF">H257_10569</name>
</gene>
<dbReference type="InterPro" id="IPR000719">
    <property type="entry name" value="Prot_kinase_dom"/>
</dbReference>
<dbReference type="PANTHER" id="PTHR44329:SF214">
    <property type="entry name" value="PROTEIN KINASE DOMAIN-CONTAINING PROTEIN"/>
    <property type="match status" value="1"/>
</dbReference>
<accession>W4G5K0</accession>
<dbReference type="RefSeq" id="XP_009835464.1">
    <property type="nucleotide sequence ID" value="XM_009837162.1"/>
</dbReference>
<keyword evidence="2" id="KW-0418">Kinase</keyword>
<dbReference type="AlphaFoldDB" id="W4G5K0"/>
<dbReference type="GO" id="GO:0004674">
    <property type="term" value="F:protein serine/threonine kinase activity"/>
    <property type="evidence" value="ECO:0007669"/>
    <property type="project" value="TreeGrafter"/>
</dbReference>
<organism evidence="2">
    <name type="scientific">Aphanomyces astaci</name>
    <name type="common">Crayfish plague agent</name>
    <dbReference type="NCBI Taxonomy" id="112090"/>
    <lineage>
        <taxon>Eukaryota</taxon>
        <taxon>Sar</taxon>
        <taxon>Stramenopiles</taxon>
        <taxon>Oomycota</taxon>
        <taxon>Saprolegniomycetes</taxon>
        <taxon>Saprolegniales</taxon>
        <taxon>Verrucalvaceae</taxon>
        <taxon>Aphanomyces</taxon>
    </lineage>
</organism>
<dbReference type="GeneID" id="20812565"/>
<dbReference type="SUPFAM" id="SSF56112">
    <property type="entry name" value="Protein kinase-like (PK-like)"/>
    <property type="match status" value="1"/>
</dbReference>
<sequence>MAAYGQRPIEYPEGVFADVNWAPVIGTSARTDLTRPYSTYSATCDDVKLTYPVTYPPLSPTSDRACVLTPSPGKVYRGGLDAYIRNQAQNGLVHKLKGAAGFTVSHVESLPSWADIIILANLGIDTLANTFQATTKATSLHLPFNSIKDLSTTQFPLQLATLSVHHNKVVSFNTLSAAGLKYLDLSFNNMSSLKTTVFPDSLRQLYLFNNPSLVLHKATFPPILQTLHAHNCNLSSIGSVSWPPMLDDLILANNNIASIANTSFPPALSSLNLANNHINELKANFPSTLRFLYLGGNPITAFYANESQFDILASLQNPQKATAASCGEAEVYPGDCSIVLDTTATNSTCTGHTSVRLLWNTFPICIVPDDPRSFKSGKNEYNRSKFWNTTAAPPTGPDGMLPWKGGGGHGNQGGEGSSSSMLVGGVLVGVVVILGAYYAYRQFQQRQACQWYNEVMTKGNKQFVDSDNAATTDQCDIHHDIRHDPSFAVFRIPATNIERGAVVARGGYGIVYIATLRTVGKPPTQVAMKQMLPEKGHNVDAIEAFMDEIRVSARLYHPKIVSFIGMSWTNLMNLSMINEYMGGGDLWSLLEVNRTQRRVDWNVRGTFRVDFGRSWLSSTTASAAANKALLHAGLNDPNVPFSKFSVLLDMSQALQYLHSPDINIIHRDLKAKNVLLGGDRGVAKLTDFGTSRETMEDQTMTAEIGTVPWIAPEVLMGVRYTKKADIYSFGVLMSEIDLCIVPYSDLKMIVPSAGVSVAMAKARISMMVVSGELRPSFSKNCPQAMIEIAQRCLAFDPADRPSADELVSWFTQFLE</sequence>
<dbReference type="InterPro" id="IPR001245">
    <property type="entry name" value="Ser-Thr/Tyr_kinase_cat_dom"/>
</dbReference>
<reference evidence="2" key="1">
    <citation type="submission" date="2013-12" db="EMBL/GenBank/DDBJ databases">
        <title>The Genome Sequence of Aphanomyces astaci APO3.</title>
        <authorList>
            <consortium name="The Broad Institute Genomics Platform"/>
            <person name="Russ C."/>
            <person name="Tyler B."/>
            <person name="van West P."/>
            <person name="Dieguez-Uribeondo J."/>
            <person name="Young S.K."/>
            <person name="Zeng Q."/>
            <person name="Gargeya S."/>
            <person name="Fitzgerald M."/>
            <person name="Abouelleil A."/>
            <person name="Alvarado L."/>
            <person name="Chapman S.B."/>
            <person name="Gainer-Dewar J."/>
            <person name="Goldberg J."/>
            <person name="Griggs A."/>
            <person name="Gujja S."/>
            <person name="Hansen M."/>
            <person name="Howarth C."/>
            <person name="Imamovic A."/>
            <person name="Ireland A."/>
            <person name="Larimer J."/>
            <person name="McCowan C."/>
            <person name="Murphy C."/>
            <person name="Pearson M."/>
            <person name="Poon T.W."/>
            <person name="Priest M."/>
            <person name="Roberts A."/>
            <person name="Saif S."/>
            <person name="Shea T."/>
            <person name="Sykes S."/>
            <person name="Wortman J."/>
            <person name="Nusbaum C."/>
            <person name="Birren B."/>
        </authorList>
    </citation>
    <scope>NUCLEOTIDE SEQUENCE [LARGE SCALE GENOMIC DNA]</scope>
    <source>
        <strain evidence="2">APO3</strain>
    </source>
</reference>
<dbReference type="SUPFAM" id="SSF52058">
    <property type="entry name" value="L domain-like"/>
    <property type="match status" value="1"/>
</dbReference>
<proteinExistence type="predicted"/>
<dbReference type="SMART" id="SM00220">
    <property type="entry name" value="S_TKc"/>
    <property type="match status" value="1"/>
</dbReference>
<dbReference type="EMBL" id="KI913142">
    <property type="protein sequence ID" value="ETV74960.1"/>
    <property type="molecule type" value="Genomic_DNA"/>
</dbReference>
<feature type="domain" description="Protein kinase" evidence="1">
    <location>
        <begin position="497"/>
        <end position="814"/>
    </location>
</feature>